<dbReference type="Proteomes" id="UP000194236">
    <property type="component" value="Unassembled WGS sequence"/>
</dbReference>
<proteinExistence type="predicted"/>
<reference evidence="1 2" key="1">
    <citation type="submission" date="2017-03" db="EMBL/GenBank/DDBJ databases">
        <title>Genome Survey of Euroglyphus maynei.</title>
        <authorList>
            <person name="Arlian L.G."/>
            <person name="Morgan M.S."/>
            <person name="Rider S.D."/>
        </authorList>
    </citation>
    <scope>NUCLEOTIDE SEQUENCE [LARGE SCALE GENOMIC DNA]</scope>
    <source>
        <strain evidence="1">Arlian Lab</strain>
        <tissue evidence="1">Whole body</tissue>
    </source>
</reference>
<name>A0A1Y3AV36_EURMA</name>
<protein>
    <submittedName>
        <fullName evidence="1">Uncharacterized protein</fullName>
    </submittedName>
</protein>
<keyword evidence="2" id="KW-1185">Reference proteome</keyword>
<dbReference type="AlphaFoldDB" id="A0A1Y3AV36"/>
<sequence length="21" mass="2158">LTVIGTGAGKLHKEIIHSLLG</sequence>
<accession>A0A1Y3AV36</accession>
<organism evidence="1 2">
    <name type="scientific">Euroglyphus maynei</name>
    <name type="common">Mayne's house dust mite</name>
    <dbReference type="NCBI Taxonomy" id="6958"/>
    <lineage>
        <taxon>Eukaryota</taxon>
        <taxon>Metazoa</taxon>
        <taxon>Ecdysozoa</taxon>
        <taxon>Arthropoda</taxon>
        <taxon>Chelicerata</taxon>
        <taxon>Arachnida</taxon>
        <taxon>Acari</taxon>
        <taxon>Acariformes</taxon>
        <taxon>Sarcoptiformes</taxon>
        <taxon>Astigmata</taxon>
        <taxon>Psoroptidia</taxon>
        <taxon>Analgoidea</taxon>
        <taxon>Pyroglyphidae</taxon>
        <taxon>Pyroglyphinae</taxon>
        <taxon>Euroglyphus</taxon>
    </lineage>
</organism>
<evidence type="ECO:0000313" key="1">
    <source>
        <dbReference type="EMBL" id="OTF71306.1"/>
    </source>
</evidence>
<comment type="caution">
    <text evidence="1">The sequence shown here is derived from an EMBL/GenBank/DDBJ whole genome shotgun (WGS) entry which is preliminary data.</text>
</comment>
<evidence type="ECO:0000313" key="2">
    <source>
        <dbReference type="Proteomes" id="UP000194236"/>
    </source>
</evidence>
<dbReference type="EMBL" id="MUJZ01061676">
    <property type="protein sequence ID" value="OTF71306.1"/>
    <property type="molecule type" value="Genomic_DNA"/>
</dbReference>
<feature type="non-terminal residue" evidence="1">
    <location>
        <position position="1"/>
    </location>
</feature>
<gene>
    <name evidence="1" type="ORF">BLA29_014955</name>
</gene>